<reference evidence="7 8" key="1">
    <citation type="submission" date="2023-03" db="EMBL/GenBank/DDBJ databases">
        <title>YIM 152171 draft genome.</title>
        <authorList>
            <person name="Yang Z."/>
        </authorList>
    </citation>
    <scope>NUCLEOTIDE SEQUENCE [LARGE SCALE GENOMIC DNA]</scope>
    <source>
        <strain evidence="7 8">YIM 152171</strain>
    </source>
</reference>
<comment type="similarity">
    <text evidence="2">Belongs to the ACC deaminase/D-cysteine desulfhydrase family.</text>
</comment>
<dbReference type="AlphaFoldDB" id="A0AAP3XQF1"/>
<dbReference type="SUPFAM" id="SSF53686">
    <property type="entry name" value="Tryptophan synthase beta subunit-like PLP-dependent enzymes"/>
    <property type="match status" value="1"/>
</dbReference>
<comment type="caution">
    <text evidence="7">The sequence shown here is derived from an EMBL/GenBank/DDBJ whole genome shotgun (WGS) entry which is preliminary data.</text>
</comment>
<evidence type="ECO:0000256" key="4">
    <source>
        <dbReference type="PIRSR" id="PIRSR006278-1"/>
    </source>
</evidence>
<proteinExistence type="inferred from homology"/>
<comment type="cofactor">
    <cofactor evidence="1">
        <name>pyridoxal 5'-phosphate</name>
        <dbReference type="ChEBI" id="CHEBI:597326"/>
    </cofactor>
</comment>
<dbReference type="PANTHER" id="PTHR43780:SF2">
    <property type="entry name" value="1-AMINOCYCLOPROPANE-1-CARBOXYLATE DEAMINASE-RELATED"/>
    <property type="match status" value="1"/>
</dbReference>
<dbReference type="PANTHER" id="PTHR43780">
    <property type="entry name" value="1-AMINOCYCLOPROPANE-1-CARBOXYLATE DEAMINASE-RELATED"/>
    <property type="match status" value="1"/>
</dbReference>
<evidence type="ECO:0000256" key="3">
    <source>
        <dbReference type="ARBA" id="ARBA00022898"/>
    </source>
</evidence>
<dbReference type="InterPro" id="IPR001926">
    <property type="entry name" value="TrpB-like_PALP"/>
</dbReference>
<evidence type="ECO:0000313" key="8">
    <source>
        <dbReference type="Proteomes" id="UP001301140"/>
    </source>
</evidence>
<name>A0AAP3XQF1_9PROT</name>
<protein>
    <submittedName>
        <fullName evidence="7">Pyridoxal-phosphate dependent enzyme</fullName>
    </submittedName>
</protein>
<evidence type="ECO:0000256" key="5">
    <source>
        <dbReference type="PIRSR" id="PIRSR006278-2"/>
    </source>
</evidence>
<evidence type="ECO:0000256" key="1">
    <source>
        <dbReference type="ARBA" id="ARBA00001933"/>
    </source>
</evidence>
<gene>
    <name evidence="7" type="ORF">PZ740_00295</name>
</gene>
<dbReference type="PIRSF" id="PIRSF006278">
    <property type="entry name" value="ACCD_DCysDesulf"/>
    <property type="match status" value="1"/>
</dbReference>
<sequence length="335" mass="36103">MDPSSIPAFLRPRVRLLDADTPLERMRRVEAAVGHDGLWVKRDDCMPLGLGGNKLRSLEFWMGEALEQGADIVLVAGQPASNQCRLTAAAAAKLGLDCLVLHNADEPQRDEGNLLLSRLMGASLRFLGPVDEDERARRVREAAEELRRQGRRPYIVGEPVTGALGYVVAALELHGQAERAGADLRHVVLPGSMGPTEAGFLFGCALLGRPFEVHLVSVEYAVPELLERITRIFEGLVARTGMAPAGDWREWTLAHDNQLGAGYAVPTEEALAALRTFARLEGLFLETTYTGKTFAGLLRLVRDGIIPASEAACCLHTGGVPALFAQPGAAEAGRS</sequence>
<dbReference type="InterPro" id="IPR036052">
    <property type="entry name" value="TrpB-like_PALP_sf"/>
</dbReference>
<dbReference type="RefSeq" id="WP_327787224.1">
    <property type="nucleotide sequence ID" value="NZ_JARGEQ010000001.1"/>
</dbReference>
<dbReference type="Gene3D" id="3.40.50.1100">
    <property type="match status" value="2"/>
</dbReference>
<dbReference type="EMBL" id="JARGEQ010000001">
    <property type="protein sequence ID" value="MDF1584820.1"/>
    <property type="molecule type" value="Genomic_DNA"/>
</dbReference>
<keyword evidence="3 5" id="KW-0663">Pyridoxal phosphate</keyword>
<evidence type="ECO:0000256" key="2">
    <source>
        <dbReference type="ARBA" id="ARBA00008639"/>
    </source>
</evidence>
<dbReference type="Proteomes" id="UP001301140">
    <property type="component" value="Unassembled WGS sequence"/>
</dbReference>
<accession>A0AAP3XQF1</accession>
<feature type="modified residue" description="N6-(pyridoxal phosphate)lysine" evidence="5">
    <location>
        <position position="54"/>
    </location>
</feature>
<evidence type="ECO:0000313" key="7">
    <source>
        <dbReference type="EMBL" id="MDF1584820.1"/>
    </source>
</evidence>
<organism evidence="7 8">
    <name type="scientific">Marinimicrococcus flavescens</name>
    <dbReference type="NCBI Taxonomy" id="3031815"/>
    <lineage>
        <taxon>Bacteria</taxon>
        <taxon>Pseudomonadati</taxon>
        <taxon>Pseudomonadota</taxon>
        <taxon>Alphaproteobacteria</taxon>
        <taxon>Geminicoccales</taxon>
        <taxon>Geminicoccaceae</taxon>
        <taxon>Marinimicrococcus</taxon>
    </lineage>
</organism>
<dbReference type="Pfam" id="PF00291">
    <property type="entry name" value="PALP"/>
    <property type="match status" value="1"/>
</dbReference>
<keyword evidence="8" id="KW-1185">Reference proteome</keyword>
<feature type="active site" description="Nucleophile" evidence="4">
    <location>
        <position position="81"/>
    </location>
</feature>
<dbReference type="InterPro" id="IPR027278">
    <property type="entry name" value="ACCD_DCysDesulf"/>
</dbReference>
<dbReference type="GO" id="GO:0019148">
    <property type="term" value="F:D-cysteine desulfhydrase activity"/>
    <property type="evidence" value="ECO:0007669"/>
    <property type="project" value="TreeGrafter"/>
</dbReference>
<feature type="domain" description="Tryptophan synthase beta chain-like PALP" evidence="6">
    <location>
        <begin position="16"/>
        <end position="318"/>
    </location>
</feature>
<evidence type="ECO:0000259" key="6">
    <source>
        <dbReference type="Pfam" id="PF00291"/>
    </source>
</evidence>